<dbReference type="PRINTS" id="PR00413">
    <property type="entry name" value="HADHALOGNASE"/>
</dbReference>
<keyword evidence="4" id="KW-1185">Reference proteome</keyword>
<dbReference type="InterPro" id="IPR036412">
    <property type="entry name" value="HAD-like_sf"/>
</dbReference>
<dbReference type="SFLD" id="SFLDS00003">
    <property type="entry name" value="Haloacid_Dehalogenase"/>
    <property type="match status" value="1"/>
</dbReference>
<dbReference type="InterPro" id="IPR023214">
    <property type="entry name" value="HAD_sf"/>
</dbReference>
<keyword evidence="2" id="KW-0732">Signal</keyword>
<organism evidence="3 4">
    <name type="scientific">Xylophilus rhododendri</name>
    <dbReference type="NCBI Taxonomy" id="2697032"/>
    <lineage>
        <taxon>Bacteria</taxon>
        <taxon>Pseudomonadati</taxon>
        <taxon>Pseudomonadota</taxon>
        <taxon>Betaproteobacteria</taxon>
        <taxon>Burkholderiales</taxon>
        <taxon>Xylophilus</taxon>
    </lineage>
</organism>
<reference evidence="3 4" key="1">
    <citation type="submission" date="2020-01" db="EMBL/GenBank/DDBJ databases">
        <title>Genome sequencing of strain KACC 21265.</title>
        <authorList>
            <person name="Heo J."/>
            <person name="Kim S.-J."/>
            <person name="Kim J.-S."/>
            <person name="Hong S.-B."/>
            <person name="Kwon S.-W."/>
        </authorList>
    </citation>
    <scope>NUCLEOTIDE SEQUENCE [LARGE SCALE GENOMIC DNA]</scope>
    <source>
        <strain evidence="3 4">KACC 21265</strain>
    </source>
</reference>
<evidence type="ECO:0000313" key="3">
    <source>
        <dbReference type="EMBL" id="QHI97724.1"/>
    </source>
</evidence>
<accession>A0A857J1D7</accession>
<protein>
    <submittedName>
        <fullName evidence="3">Haloacid dehalogenase type II</fullName>
    </submittedName>
</protein>
<dbReference type="Gene3D" id="1.10.150.750">
    <property type="match status" value="1"/>
</dbReference>
<dbReference type="PANTHER" id="PTHR43316">
    <property type="entry name" value="HYDROLASE, HALOACID DELAHOGENASE-RELATED"/>
    <property type="match status" value="1"/>
</dbReference>
<sequence length="285" mass="31733">MEQIMQTSFDPVLFNKRAFVKAVGAALATTIVLPAVAAENTGSIKMDFNPGQIKAIVFDTVGTLLDTYGSITRKGAAFTESLGIQVDWVQLLDQWRAEWRKLTDEIAQGKSPWRSADFVYREALDKTLVSYEWGTRLNAADRDQLNYLWYQIDPWADTKPGLERLKNRFTLSTLSNGSMASLVQMIKSADLPFDCILTAELVKSAKPDPKVYALAANSLNLRPEQILMVAAHKYDLEAAKKFGFSVGFLPRPLEYGPRGKVDIGPEAYFDLMQPDLVRMAQALGA</sequence>
<feature type="chain" id="PRO_5032849579" evidence="2">
    <location>
        <begin position="38"/>
        <end position="285"/>
    </location>
</feature>
<dbReference type="InterPro" id="IPR006328">
    <property type="entry name" value="2-HAD"/>
</dbReference>
<dbReference type="PANTHER" id="PTHR43316:SF3">
    <property type="entry name" value="HALOACID DEHALOGENASE, TYPE II (AFU_ORTHOLOGUE AFUA_2G07750)-RELATED"/>
    <property type="match status" value="1"/>
</dbReference>
<proteinExistence type="predicted"/>
<dbReference type="KEGG" id="xyk:GT347_06800"/>
<dbReference type="InterPro" id="IPR051540">
    <property type="entry name" value="S-2-haloacid_dehalogenase"/>
</dbReference>
<dbReference type="NCBIfam" id="TIGR01428">
    <property type="entry name" value="HAD_type_II"/>
    <property type="match status" value="1"/>
</dbReference>
<gene>
    <name evidence="3" type="ORF">GT347_06800</name>
</gene>
<dbReference type="Pfam" id="PF00702">
    <property type="entry name" value="Hydrolase"/>
    <property type="match status" value="1"/>
</dbReference>
<name>A0A857J1D7_9BURK</name>
<feature type="signal peptide" evidence="2">
    <location>
        <begin position="1"/>
        <end position="37"/>
    </location>
</feature>
<dbReference type="Gene3D" id="3.40.50.1000">
    <property type="entry name" value="HAD superfamily/HAD-like"/>
    <property type="match status" value="1"/>
</dbReference>
<evidence type="ECO:0000313" key="4">
    <source>
        <dbReference type="Proteomes" id="UP000464787"/>
    </source>
</evidence>
<dbReference type="SFLD" id="SFLDG01129">
    <property type="entry name" value="C1.5:_HAD__Beta-PGM__Phosphata"/>
    <property type="match status" value="1"/>
</dbReference>
<evidence type="ECO:0000256" key="1">
    <source>
        <dbReference type="ARBA" id="ARBA00022801"/>
    </source>
</evidence>
<dbReference type="RefSeq" id="WP_160551242.1">
    <property type="nucleotide sequence ID" value="NZ_CP047650.1"/>
</dbReference>
<dbReference type="GO" id="GO:0019120">
    <property type="term" value="F:hydrolase activity, acting on acid halide bonds, in C-halide compounds"/>
    <property type="evidence" value="ECO:0007669"/>
    <property type="project" value="InterPro"/>
</dbReference>
<dbReference type="Proteomes" id="UP000464787">
    <property type="component" value="Chromosome"/>
</dbReference>
<dbReference type="EMBL" id="CP047650">
    <property type="protein sequence ID" value="QHI97724.1"/>
    <property type="molecule type" value="Genomic_DNA"/>
</dbReference>
<evidence type="ECO:0000256" key="2">
    <source>
        <dbReference type="SAM" id="SignalP"/>
    </source>
</evidence>
<dbReference type="AlphaFoldDB" id="A0A857J1D7"/>
<dbReference type="SUPFAM" id="SSF56784">
    <property type="entry name" value="HAD-like"/>
    <property type="match status" value="1"/>
</dbReference>
<dbReference type="NCBIfam" id="TIGR01493">
    <property type="entry name" value="HAD-SF-IA-v2"/>
    <property type="match status" value="1"/>
</dbReference>
<dbReference type="InterPro" id="IPR006439">
    <property type="entry name" value="HAD-SF_hydro_IA"/>
</dbReference>
<keyword evidence="1" id="KW-0378">Hydrolase</keyword>